<evidence type="ECO:0000256" key="1">
    <source>
        <dbReference type="ARBA" id="ARBA00004251"/>
    </source>
</evidence>
<dbReference type="PANTHER" id="PTHR11576:SF15">
    <property type="entry name" value="ZONA PELLUCIDA SPERM-BINDING PROTEIN 3-LIKE"/>
    <property type="match status" value="1"/>
</dbReference>
<name>A0A7J6C853_9TELE</name>
<evidence type="ECO:0000256" key="12">
    <source>
        <dbReference type="ARBA" id="ARBA00023136"/>
    </source>
</evidence>
<keyword evidence="14" id="KW-0325">Glycoprotein</keyword>
<dbReference type="AlphaFoldDB" id="A0A7J6C853"/>
<dbReference type="GO" id="GO:0031012">
    <property type="term" value="C:extracellular matrix"/>
    <property type="evidence" value="ECO:0007669"/>
    <property type="project" value="TreeGrafter"/>
</dbReference>
<dbReference type="InterPro" id="IPR042235">
    <property type="entry name" value="ZP-C_dom"/>
</dbReference>
<proteinExistence type="inferred from homology"/>
<evidence type="ECO:0000256" key="4">
    <source>
        <dbReference type="ARBA" id="ARBA00017980"/>
    </source>
</evidence>
<keyword evidence="5" id="KW-1003">Cell membrane</keyword>
<keyword evidence="12" id="KW-0472">Membrane</keyword>
<keyword evidence="6" id="KW-0964">Secreted</keyword>
<keyword evidence="18" id="KW-1185">Reference proteome</keyword>
<dbReference type="EMBL" id="JAAMOB010000016">
    <property type="protein sequence ID" value="KAF4102883.1"/>
    <property type="molecule type" value="Genomic_DNA"/>
</dbReference>
<gene>
    <name evidence="17" type="ORF">G5714_015766</name>
</gene>
<evidence type="ECO:0000256" key="8">
    <source>
        <dbReference type="ARBA" id="ARBA00022685"/>
    </source>
</evidence>
<sequence>MLHITRAYTYGTGGHLEYSNVVSTEQKVHDMQLMLGAVRPWTGDSEFTKNPAVMRPYHVFPMFQHGPVPLADMELFRPVSGRRQLPSRLTSLLIPQMNPQLMQVSPVRNARGVEVWCGYSKISVRMNKSLLGFRSSQFSFLLGTCPVSRSDENFLYFHYDLNDCESSLTMMKGQIMYSNTLHYTPAEPPGTVIRAVPLILNIQCLYNRFHHSYKMGFLPVAREHVFHKIFERRAKFSLYVCNDRWERLEGNGSFVLGEPMYFEVSAAYISEDERIFVDSCHATASTDPKSIPQHDVIYNYGCMEDSRRQASLSRFLQRQSNIIRFSVDAFLLPQVTGSNFYLHCTVTVHSATTSAIAKSCTYNNVERRWEELYTDASVCACCDSTCEIESYSSLPHVTQSITSKPWILDKNKQSLIQTMEGWVKVQEETEQMKFKSAEGIDEEEEDGHTVEIVTDTEEQIEAKEKHKKLPMNDLDEDVEVIVGTVETTAKELKDKKGDRSGKVMLFREWKNRAVKIGEDAGRRKSTSRTDIVKRPGVQLIEELLEDVNNDQASSKSGVQEMIHITREELSEDETQPEDSEKNMQGLQGSLNDLFRTCILKQHASNSTSALDVKFGEDFDGSAVKSLGSPFLQLPVFQHSRIPLLDKKQFSPMHGSGHEQLPEETKEVLIPRAAVTLPEASRRRGRSHGVNVVCQMKKMIIKVHKHILGIDGLHSELKLGTCDISKTTKHYHVFIYDMDKCGSKRKLVNKRVTYSNILHYSPVTDLGPIRRAVPFSLPVECHFNRYHYSYKIGYIPQVRYQNYFKPLRTVDSVVLTPRDELWRRLSPTEEYTIGHPMYFQADGPPLAEDERMFVDSCYVTISSSHLSMPRFTVIESHGCMTDSKSSRWSKFIQSGQRNVVRFSLDAFLFHGMLGEHLYMHCEISVGSFKPTSSAKSCTYNQSIKRWEELYGSNDACLCCDSTCLSSDLSVSSKVITSEPWIMESDLEIVEEEQTSPFMTEEVGTGFVEVITTQTAEIGPRHFVPDPAVVKEVDKFVEPRRIFEEVFGLG</sequence>
<keyword evidence="7" id="KW-0272">Extracellular matrix</keyword>
<evidence type="ECO:0000256" key="5">
    <source>
        <dbReference type="ARBA" id="ARBA00022475"/>
    </source>
</evidence>
<dbReference type="GO" id="GO:0032190">
    <property type="term" value="F:acrosin binding"/>
    <property type="evidence" value="ECO:0007669"/>
    <property type="project" value="TreeGrafter"/>
</dbReference>
<evidence type="ECO:0000256" key="10">
    <source>
        <dbReference type="ARBA" id="ARBA00022729"/>
    </source>
</evidence>
<reference evidence="17 18" key="1">
    <citation type="submission" date="2020-04" db="EMBL/GenBank/DDBJ databases">
        <title>Chromosome-level genome assembly of a cyprinid fish Onychostoma macrolepis by integration of Nanopore Sequencing, Bionano and Hi-C technology.</title>
        <authorList>
            <person name="Wang D."/>
        </authorList>
    </citation>
    <scope>NUCLEOTIDE SEQUENCE [LARGE SCALE GENOMIC DNA]</scope>
    <source>
        <strain evidence="17">SWU-2019</strain>
        <tissue evidence="17">Muscle</tissue>
    </source>
</reference>
<comment type="subcellular location">
    <subcellularLocation>
        <location evidence="1">Cell membrane</location>
        <topology evidence="1">Single-pass type I membrane protein</topology>
    </subcellularLocation>
    <subcellularLocation>
        <location evidence="2">Secreted</location>
        <location evidence="2">Extracellular space</location>
        <location evidence="2">Extracellular matrix</location>
    </subcellularLocation>
</comment>
<dbReference type="Gene3D" id="2.60.40.4100">
    <property type="entry name" value="Zona pellucida, ZP-C domain"/>
    <property type="match status" value="2"/>
</dbReference>
<evidence type="ECO:0000256" key="2">
    <source>
        <dbReference type="ARBA" id="ARBA00004498"/>
    </source>
</evidence>
<keyword evidence="13" id="KW-1015">Disulfide bond</keyword>
<feature type="domain" description="ZP" evidence="16">
    <location>
        <begin position="692"/>
        <end position="943"/>
    </location>
</feature>
<evidence type="ECO:0000256" key="11">
    <source>
        <dbReference type="ARBA" id="ARBA00022989"/>
    </source>
</evidence>
<dbReference type="FunFam" id="2.60.40.3210:FF:000001">
    <property type="entry name" value="Zona pellucida sperm-binding protein 3"/>
    <property type="match status" value="2"/>
</dbReference>
<dbReference type="Gene3D" id="2.60.40.3210">
    <property type="entry name" value="Zona pellucida, ZP-N domain"/>
    <property type="match status" value="2"/>
</dbReference>
<evidence type="ECO:0000256" key="6">
    <source>
        <dbReference type="ARBA" id="ARBA00022525"/>
    </source>
</evidence>
<evidence type="ECO:0000313" key="17">
    <source>
        <dbReference type="EMBL" id="KAF4102883.1"/>
    </source>
</evidence>
<dbReference type="Pfam" id="PF00100">
    <property type="entry name" value="Zona_pellucida"/>
    <property type="match status" value="2"/>
</dbReference>
<evidence type="ECO:0000259" key="16">
    <source>
        <dbReference type="PROSITE" id="PS51034"/>
    </source>
</evidence>
<keyword evidence="11" id="KW-1133">Transmembrane helix</keyword>
<dbReference type="InterPro" id="IPR055355">
    <property type="entry name" value="ZP-C"/>
</dbReference>
<feature type="domain" description="ZP" evidence="16">
    <location>
        <begin position="116"/>
        <end position="367"/>
    </location>
</feature>
<dbReference type="InterPro" id="IPR001507">
    <property type="entry name" value="ZP_dom"/>
</dbReference>
<dbReference type="FunFam" id="2.60.40.4100:FF:000002">
    <property type="entry name" value="Zona pellucida sperm-binding protein 3"/>
    <property type="match status" value="2"/>
</dbReference>
<dbReference type="GO" id="GO:0005886">
    <property type="term" value="C:plasma membrane"/>
    <property type="evidence" value="ECO:0007669"/>
    <property type="project" value="UniProtKB-SubCell"/>
</dbReference>
<organism evidence="17 18">
    <name type="scientific">Onychostoma macrolepis</name>
    <dbReference type="NCBI Taxonomy" id="369639"/>
    <lineage>
        <taxon>Eukaryota</taxon>
        <taxon>Metazoa</taxon>
        <taxon>Chordata</taxon>
        <taxon>Craniata</taxon>
        <taxon>Vertebrata</taxon>
        <taxon>Euteleostomi</taxon>
        <taxon>Actinopterygii</taxon>
        <taxon>Neopterygii</taxon>
        <taxon>Teleostei</taxon>
        <taxon>Ostariophysi</taxon>
        <taxon>Cypriniformes</taxon>
        <taxon>Cyprinidae</taxon>
        <taxon>Acrossocheilinae</taxon>
        <taxon>Onychostoma</taxon>
    </lineage>
</organism>
<dbReference type="SMART" id="SM00241">
    <property type="entry name" value="ZP"/>
    <property type="match status" value="2"/>
</dbReference>
<evidence type="ECO:0000256" key="15">
    <source>
        <dbReference type="ARBA" id="ARBA00030824"/>
    </source>
</evidence>
<accession>A0A7J6C853</accession>
<comment type="similarity">
    <text evidence="3">Belongs to the ZP domain family. ZPC subfamily.</text>
</comment>
<protein>
    <recommendedName>
        <fullName evidence="4">Zona pellucida sperm-binding protein 3</fullName>
    </recommendedName>
    <alternativeName>
        <fullName evidence="15">Zona pellucida glycoprotein 3</fullName>
    </alternativeName>
</protein>
<dbReference type="GO" id="GO:0035803">
    <property type="term" value="P:egg coat formation"/>
    <property type="evidence" value="ECO:0007669"/>
    <property type="project" value="TreeGrafter"/>
</dbReference>
<dbReference type="GO" id="GO:0007339">
    <property type="term" value="P:binding of sperm to zona pellucida"/>
    <property type="evidence" value="ECO:0007669"/>
    <property type="project" value="TreeGrafter"/>
</dbReference>
<evidence type="ECO:0000313" key="18">
    <source>
        <dbReference type="Proteomes" id="UP000579812"/>
    </source>
</evidence>
<dbReference type="Proteomes" id="UP000579812">
    <property type="component" value="Unassembled WGS sequence"/>
</dbReference>
<keyword evidence="10" id="KW-0732">Signal</keyword>
<comment type="caution">
    <text evidence="17">The sequence shown here is derived from an EMBL/GenBank/DDBJ whole genome shotgun (WGS) entry which is preliminary data.</text>
</comment>
<evidence type="ECO:0000256" key="7">
    <source>
        <dbReference type="ARBA" id="ARBA00022530"/>
    </source>
</evidence>
<evidence type="ECO:0000256" key="3">
    <source>
        <dbReference type="ARBA" id="ARBA00006735"/>
    </source>
</evidence>
<keyword evidence="8" id="KW-0165">Cleavage on pair of basic residues</keyword>
<dbReference type="PANTHER" id="PTHR11576">
    <property type="entry name" value="ZONA PELLUCIDA SPERM-BINDING PROTEIN 3"/>
    <property type="match status" value="1"/>
</dbReference>
<evidence type="ECO:0000256" key="9">
    <source>
        <dbReference type="ARBA" id="ARBA00022692"/>
    </source>
</evidence>
<keyword evidence="9" id="KW-0812">Transmembrane</keyword>
<dbReference type="GO" id="GO:2000344">
    <property type="term" value="P:positive regulation of acrosome reaction"/>
    <property type="evidence" value="ECO:0007669"/>
    <property type="project" value="TreeGrafter"/>
</dbReference>
<evidence type="ECO:0000256" key="13">
    <source>
        <dbReference type="ARBA" id="ARBA00023157"/>
    </source>
</evidence>
<evidence type="ECO:0000256" key="14">
    <source>
        <dbReference type="ARBA" id="ARBA00023180"/>
    </source>
</evidence>
<dbReference type="PROSITE" id="PS51034">
    <property type="entry name" value="ZP_2"/>
    <property type="match status" value="2"/>
</dbReference>